<sequence length="208" mass="23430">MLKKYSWLIISMIAVGLGVFFTIQRENYDHKYQQAERQLVKLNAKVDTLKQKNAKVIYYPKAGNANLSGGQLQSVKWLANFFTQATTFTKSSEYLATYNLARQHISDEDFYSKFMSAPSTNGVDNVSASGLRMQNIATQVLVVGPNTYEVYLSYVPYHSASDLYQKNKLDVSLRVFLVQGTGTYFNKVTLVDNLIASYKTVGDLGQLL</sequence>
<dbReference type="AlphaFoldDB" id="A0A6F9XLU1"/>
<evidence type="ECO:0000256" key="1">
    <source>
        <dbReference type="SAM" id="Coils"/>
    </source>
</evidence>
<name>A0A6F9XLU1_9LACO</name>
<accession>A0A6F9XLU1</accession>
<keyword evidence="1" id="KW-0175">Coiled coil</keyword>
<feature type="coiled-coil region" evidence="1">
    <location>
        <begin position="25"/>
        <end position="52"/>
    </location>
</feature>
<comment type="caution">
    <text evidence="3">The sequence shown here is derived from an EMBL/GenBank/DDBJ whole genome shotgun (WGS) entry which is preliminary data.</text>
</comment>
<gene>
    <name evidence="3" type="ORF">SY212_12730</name>
</gene>
<proteinExistence type="predicted"/>
<keyword evidence="2" id="KW-0812">Transmembrane</keyword>
<dbReference type="EMBL" id="BLAM01000126">
    <property type="protein sequence ID" value="GET06243.1"/>
    <property type="molecule type" value="Genomic_DNA"/>
</dbReference>
<keyword evidence="2" id="KW-0472">Membrane</keyword>
<feature type="transmembrane region" description="Helical" evidence="2">
    <location>
        <begin position="6"/>
        <end position="23"/>
    </location>
</feature>
<dbReference type="Proteomes" id="UP000494265">
    <property type="component" value="Unassembled WGS sequence"/>
</dbReference>
<protein>
    <submittedName>
        <fullName evidence="3">Uncharacterized protein</fullName>
    </submittedName>
</protein>
<organism evidence="3">
    <name type="scientific">Ligilactobacillus agilis</name>
    <dbReference type="NCBI Taxonomy" id="1601"/>
    <lineage>
        <taxon>Bacteria</taxon>
        <taxon>Bacillati</taxon>
        <taxon>Bacillota</taxon>
        <taxon>Bacilli</taxon>
        <taxon>Lactobacillales</taxon>
        <taxon>Lactobacillaceae</taxon>
        <taxon>Ligilactobacillus</taxon>
    </lineage>
</organism>
<keyword evidence="2" id="KW-1133">Transmembrane helix</keyword>
<evidence type="ECO:0000256" key="2">
    <source>
        <dbReference type="SAM" id="Phobius"/>
    </source>
</evidence>
<evidence type="ECO:0000313" key="3">
    <source>
        <dbReference type="EMBL" id="GET06243.1"/>
    </source>
</evidence>
<reference evidence="3" key="1">
    <citation type="submission" date="2019-10" db="EMBL/GenBank/DDBJ databases">
        <title>Lactobacillus agilis SY212 Whole Genome Sequencing Project.</title>
        <authorList>
            <person name="Suzuki S."/>
            <person name="Endo A."/>
            <person name="Maeno S."/>
            <person name="Shiwa Y."/>
            <person name="Matsutani M."/>
            <person name="Kajikawa A."/>
        </authorList>
    </citation>
    <scope>NUCLEOTIDE SEQUENCE</scope>
    <source>
        <strain evidence="3">SY212</strain>
    </source>
</reference>
<dbReference type="RefSeq" id="WP_172584741.1">
    <property type="nucleotide sequence ID" value="NZ_BLAM01000126.1"/>
</dbReference>